<dbReference type="Proteomes" id="UP000827892">
    <property type="component" value="Chromosome III"/>
</dbReference>
<feature type="region of interest" description="Disordered" evidence="2">
    <location>
        <begin position="207"/>
        <end position="328"/>
    </location>
</feature>
<name>A0AAE9D9S3_CAEBR</name>
<gene>
    <name evidence="3" type="ORF">L3Y34_000582</name>
</gene>
<evidence type="ECO:0000256" key="1">
    <source>
        <dbReference type="SAM" id="Coils"/>
    </source>
</evidence>
<reference evidence="3 4" key="1">
    <citation type="submission" date="2022-05" db="EMBL/GenBank/DDBJ databases">
        <title>Chromosome-level reference genomes for two strains of Caenorhabditis briggsae: an improved platform for comparative genomics.</title>
        <authorList>
            <person name="Stevens L."/>
            <person name="Andersen E.C."/>
        </authorList>
    </citation>
    <scope>NUCLEOTIDE SEQUENCE [LARGE SCALE GENOMIC DNA]</scope>
    <source>
        <strain evidence="3">QX1410_ONT</strain>
        <tissue evidence="3">Whole-organism</tissue>
    </source>
</reference>
<evidence type="ECO:0000256" key="2">
    <source>
        <dbReference type="SAM" id="MobiDB-lite"/>
    </source>
</evidence>
<accession>A0AAE9D9S3</accession>
<sequence>MKIWKKNLKILEYIEAEMNGYTVSVNSNRKFLFGDVLEPLCSIDTNGEVLSKSDVVQLFHAWENLTSSQIATSSKISDYRKAMPCFPGPSLEIPISNEDLLPPYPNCPTFVNISTATIEEVEDLIQEIQKQKTVQQMDISLKSVANSLSNRLQNLVDFLPEGETKRKVEVYHSQLLQMSTHEQDNSTTPPIAENYNTPQSYKVVTASGNSKISNNDEENDVKVSEEALEDVTPSENLKTPKSRRNDNSEDVPDSGETAEDVTPSRSSKNPKIEKREDSEEVDFSRSSETPKLKGNDDSEDVTSLREPPEDVTPSETPKTTNSKNCGTSGNLVTVDGVTIFNCEDSEDVTNPSIQNLEISKFLSEINETVLEDSSKNHFDEALNFFKSHVTFSESDDDVIQNLLNSTLNSTILEYGASFLNESSDLRRIILDILPHLPQEFTVGQLLEKLGIQNLASVPESLITFLGSIKETSGNSNSSKSPELTSNKKLLIRYIRILEGLLSIFQ</sequence>
<feature type="compositionally biased region" description="Polar residues" evidence="2">
    <location>
        <begin position="313"/>
        <end position="328"/>
    </location>
</feature>
<protein>
    <submittedName>
        <fullName evidence="3">Uncharacterized protein</fullName>
    </submittedName>
</protein>
<keyword evidence="1" id="KW-0175">Coiled coil</keyword>
<evidence type="ECO:0000313" key="4">
    <source>
        <dbReference type="Proteomes" id="UP000827892"/>
    </source>
</evidence>
<evidence type="ECO:0000313" key="3">
    <source>
        <dbReference type="EMBL" id="ULT99332.1"/>
    </source>
</evidence>
<dbReference type="EMBL" id="CP090893">
    <property type="protein sequence ID" value="ULT99332.1"/>
    <property type="molecule type" value="Genomic_DNA"/>
</dbReference>
<organism evidence="3 4">
    <name type="scientific">Caenorhabditis briggsae</name>
    <dbReference type="NCBI Taxonomy" id="6238"/>
    <lineage>
        <taxon>Eukaryota</taxon>
        <taxon>Metazoa</taxon>
        <taxon>Ecdysozoa</taxon>
        <taxon>Nematoda</taxon>
        <taxon>Chromadorea</taxon>
        <taxon>Rhabditida</taxon>
        <taxon>Rhabditina</taxon>
        <taxon>Rhabditomorpha</taxon>
        <taxon>Rhabditoidea</taxon>
        <taxon>Rhabditidae</taxon>
        <taxon>Peloderinae</taxon>
        <taxon>Caenorhabditis</taxon>
    </lineage>
</organism>
<feature type="coiled-coil region" evidence="1">
    <location>
        <begin position="111"/>
        <end position="138"/>
    </location>
</feature>
<proteinExistence type="predicted"/>
<feature type="compositionally biased region" description="Acidic residues" evidence="2">
    <location>
        <begin position="248"/>
        <end position="259"/>
    </location>
</feature>
<dbReference type="AlphaFoldDB" id="A0AAE9D9S3"/>
<feature type="compositionally biased region" description="Basic and acidic residues" evidence="2">
    <location>
        <begin position="270"/>
        <end position="308"/>
    </location>
</feature>